<accession>A0A7J5BP27</accession>
<reference evidence="2 3" key="1">
    <citation type="submission" date="2019-09" db="EMBL/GenBank/DDBJ databases">
        <title>Phylogeny of genus Pseudoclavibacter and closely related genus.</title>
        <authorList>
            <person name="Li Y."/>
        </authorList>
    </citation>
    <scope>NUCLEOTIDE SEQUENCE [LARGE SCALE GENOMIC DNA]</scope>
    <source>
        <strain evidence="2 3">DSM 23821</strain>
    </source>
</reference>
<dbReference type="RefSeq" id="WP_158041438.1">
    <property type="nucleotide sequence ID" value="NZ_JACCFV010000001.1"/>
</dbReference>
<keyword evidence="3" id="KW-1185">Reference proteome</keyword>
<feature type="region of interest" description="Disordered" evidence="1">
    <location>
        <begin position="46"/>
        <end position="68"/>
    </location>
</feature>
<dbReference type="PROSITE" id="PS51257">
    <property type="entry name" value="PROKAR_LIPOPROTEIN"/>
    <property type="match status" value="1"/>
</dbReference>
<dbReference type="Proteomes" id="UP000467240">
    <property type="component" value="Unassembled WGS sequence"/>
</dbReference>
<gene>
    <name evidence="2" type="ORF">F8O01_13245</name>
</gene>
<evidence type="ECO:0008006" key="4">
    <source>
        <dbReference type="Google" id="ProtNLM"/>
    </source>
</evidence>
<name>A0A7J5BP27_9MICO</name>
<dbReference type="AlphaFoldDB" id="A0A7J5BP27"/>
<comment type="caution">
    <text evidence="2">The sequence shown here is derived from an EMBL/GenBank/DDBJ whole genome shotgun (WGS) entry which is preliminary data.</text>
</comment>
<dbReference type="EMBL" id="WBJZ01000018">
    <property type="protein sequence ID" value="KAB1654522.1"/>
    <property type="molecule type" value="Genomic_DNA"/>
</dbReference>
<organism evidence="2 3">
    <name type="scientific">Pseudoclavibacter chungangensis</name>
    <dbReference type="NCBI Taxonomy" id="587635"/>
    <lineage>
        <taxon>Bacteria</taxon>
        <taxon>Bacillati</taxon>
        <taxon>Actinomycetota</taxon>
        <taxon>Actinomycetes</taxon>
        <taxon>Micrococcales</taxon>
        <taxon>Microbacteriaceae</taxon>
        <taxon>Pseudoclavibacter</taxon>
    </lineage>
</organism>
<protein>
    <recommendedName>
        <fullName evidence="4">Lipoprotein</fullName>
    </recommendedName>
</protein>
<sequence length="174" mass="17602">MSLARSTATVASITLLALGLTACHGSRSPEDTESTVGISSVAPLATEPAQADPVESSEGSETSAGIPEMARVQTDTDLIPSHIMFPTAPDITADDSRLVGVDSAGNSWYVAQHELGGTFCLVLGAVASGAWVVSCGAAPAVTATDGTVTGTYDLDDTGGRRGERLGEHLTVTGL</sequence>
<proteinExistence type="predicted"/>
<evidence type="ECO:0000313" key="3">
    <source>
        <dbReference type="Proteomes" id="UP000467240"/>
    </source>
</evidence>
<evidence type="ECO:0000256" key="1">
    <source>
        <dbReference type="SAM" id="MobiDB-lite"/>
    </source>
</evidence>
<evidence type="ECO:0000313" key="2">
    <source>
        <dbReference type="EMBL" id="KAB1654522.1"/>
    </source>
</evidence>